<accession>A0A554JBD6</accession>
<dbReference type="AlphaFoldDB" id="A0A554JBD6"/>
<proteinExistence type="predicted"/>
<dbReference type="EMBL" id="VMFF01000037">
    <property type="protein sequence ID" value="TSC65601.1"/>
    <property type="molecule type" value="Genomic_DNA"/>
</dbReference>
<dbReference type="Proteomes" id="UP000319613">
    <property type="component" value="Unassembled WGS sequence"/>
</dbReference>
<sequence>MTDQQVPATPVETPAVEANVPKQTEAKTEDTK</sequence>
<evidence type="ECO:0000313" key="2">
    <source>
        <dbReference type="EMBL" id="TSC65601.1"/>
    </source>
</evidence>
<feature type="region of interest" description="Disordered" evidence="1">
    <location>
        <begin position="1"/>
        <end position="32"/>
    </location>
</feature>
<protein>
    <submittedName>
        <fullName evidence="2">Uncharacterized protein</fullName>
    </submittedName>
</protein>
<evidence type="ECO:0000313" key="3">
    <source>
        <dbReference type="Proteomes" id="UP000319613"/>
    </source>
</evidence>
<name>A0A554JBD6_9BACT</name>
<gene>
    <name evidence="2" type="ORF">G01um101477_404</name>
</gene>
<evidence type="ECO:0000256" key="1">
    <source>
        <dbReference type="SAM" id="MobiDB-lite"/>
    </source>
</evidence>
<reference evidence="2 3" key="1">
    <citation type="submission" date="2017-07" db="EMBL/GenBank/DDBJ databases">
        <title>Mechanisms for carbon and nitrogen cycling indicate functional differentiation within the Candidate Phyla Radiation.</title>
        <authorList>
            <person name="Danczak R.E."/>
            <person name="Johnston M.D."/>
            <person name="Kenah C."/>
            <person name="Slattery M."/>
            <person name="Wrighton K.C."/>
            <person name="Wilkins M.J."/>
        </authorList>
    </citation>
    <scope>NUCLEOTIDE SEQUENCE [LARGE SCALE GENOMIC DNA]</scope>
    <source>
        <strain evidence="2">Gr01-1014_77</strain>
    </source>
</reference>
<comment type="caution">
    <text evidence="2">The sequence shown here is derived from an EMBL/GenBank/DDBJ whole genome shotgun (WGS) entry which is preliminary data.</text>
</comment>
<organism evidence="2 3">
    <name type="scientific">Candidatus Doudnabacteria bacterium Gr01-1014_77</name>
    <dbReference type="NCBI Taxonomy" id="2017133"/>
    <lineage>
        <taxon>Bacteria</taxon>
        <taxon>Candidatus Doudnaibacteriota</taxon>
    </lineage>
</organism>